<dbReference type="GeneID" id="101845270"/>
<dbReference type="RefSeq" id="XP_035828177.1">
    <property type="nucleotide sequence ID" value="XM_035972284.1"/>
</dbReference>
<evidence type="ECO:0000313" key="6">
    <source>
        <dbReference type="RefSeq" id="XP_035828173.1"/>
    </source>
</evidence>
<protein>
    <submittedName>
        <fullName evidence="4 5">Uncharacterized protein LOC101845270</fullName>
    </submittedName>
</protein>
<reference evidence="4 5" key="1">
    <citation type="submission" date="2025-05" db="UniProtKB">
        <authorList>
            <consortium name="RefSeq"/>
        </authorList>
    </citation>
    <scope>IDENTIFICATION</scope>
</reference>
<evidence type="ECO:0000313" key="8">
    <source>
        <dbReference type="RefSeq" id="XP_035828175.1"/>
    </source>
</evidence>
<evidence type="ECO:0000256" key="2">
    <source>
        <dbReference type="SAM" id="Phobius"/>
    </source>
</evidence>
<keyword evidence="3" id="KW-1185">Reference proteome</keyword>
<feature type="compositionally biased region" description="Polar residues" evidence="1">
    <location>
        <begin position="1"/>
        <end position="15"/>
    </location>
</feature>
<evidence type="ECO:0000256" key="1">
    <source>
        <dbReference type="SAM" id="MobiDB-lite"/>
    </source>
</evidence>
<evidence type="ECO:0000313" key="9">
    <source>
        <dbReference type="RefSeq" id="XP_035828176.1"/>
    </source>
</evidence>
<dbReference type="RefSeq" id="XP_035828175.1">
    <property type="nucleotide sequence ID" value="XM_035972282.1"/>
</dbReference>
<dbReference type="Proteomes" id="UP000694888">
    <property type="component" value="Unplaced"/>
</dbReference>
<accession>A0ABM0K3J6</accession>
<dbReference type="RefSeq" id="XP_035828173.1">
    <property type="nucleotide sequence ID" value="XM_035972280.1"/>
</dbReference>
<keyword evidence="2" id="KW-0812">Transmembrane</keyword>
<evidence type="ECO:0000313" key="7">
    <source>
        <dbReference type="RefSeq" id="XP_035828174.1"/>
    </source>
</evidence>
<dbReference type="RefSeq" id="XP_035828176.1">
    <property type="nucleotide sequence ID" value="XM_035972283.1"/>
</dbReference>
<proteinExistence type="predicted"/>
<keyword evidence="2" id="KW-1133">Transmembrane helix</keyword>
<dbReference type="RefSeq" id="XP_035828174.1">
    <property type="nucleotide sequence ID" value="XM_035972281.1"/>
</dbReference>
<evidence type="ECO:0000313" key="5">
    <source>
        <dbReference type="RefSeq" id="XP_035828172.1"/>
    </source>
</evidence>
<keyword evidence="2" id="KW-0472">Membrane</keyword>
<feature type="region of interest" description="Disordered" evidence="1">
    <location>
        <begin position="126"/>
        <end position="150"/>
    </location>
</feature>
<dbReference type="RefSeq" id="XP_035828172.1">
    <property type="nucleotide sequence ID" value="XM_035972279.1"/>
</dbReference>
<feature type="compositionally biased region" description="Basic and acidic residues" evidence="1">
    <location>
        <begin position="126"/>
        <end position="136"/>
    </location>
</feature>
<feature type="transmembrane region" description="Helical" evidence="2">
    <location>
        <begin position="30"/>
        <end position="51"/>
    </location>
</feature>
<evidence type="ECO:0000313" key="10">
    <source>
        <dbReference type="RefSeq" id="XP_035828177.1"/>
    </source>
</evidence>
<organism evidence="3 4">
    <name type="scientific">Aplysia californica</name>
    <name type="common">California sea hare</name>
    <dbReference type="NCBI Taxonomy" id="6500"/>
    <lineage>
        <taxon>Eukaryota</taxon>
        <taxon>Metazoa</taxon>
        <taxon>Spiralia</taxon>
        <taxon>Lophotrochozoa</taxon>
        <taxon>Mollusca</taxon>
        <taxon>Gastropoda</taxon>
        <taxon>Heterobranchia</taxon>
        <taxon>Euthyneura</taxon>
        <taxon>Tectipleura</taxon>
        <taxon>Aplysiida</taxon>
        <taxon>Aplysioidea</taxon>
        <taxon>Aplysiidae</taxon>
        <taxon>Aplysia</taxon>
    </lineage>
</organism>
<feature type="region of interest" description="Disordered" evidence="1">
    <location>
        <begin position="430"/>
        <end position="449"/>
    </location>
</feature>
<evidence type="ECO:0000313" key="4">
    <source>
        <dbReference type="RefSeq" id="XP_005107936.1"/>
    </source>
</evidence>
<sequence>MTDSDITTKTSNTTPVPLRDKHSESPLPPWLFPVTMAVSMTTFLVISFALHHRRFLLKRRRLYQHHCYLLRHHRVAGPVSISMASLVHHFGNTIPPNVVVEQPKKLWGSKKLRRCYSWSPRIFKPKEDGGSERESVKTTSSPRKHDVSGKLLSTFSNVQGTFNTFSRNAVHRLSSGSQKYRRAVRKPSINVHPTPDGSEQEATEKVPEPDEQVVVCKSQLAVPDASVDTPSNITVDSETLQKDVKDERGGINKYPYPVHFGTFVAPDGLKGSSTDGEPISVITCRHGALPLPDAVLKARRAQRCHSSSDACDQNEESKKIPVFRVTSADNVFLPRMSVDEAFKDDINVSKTDSKYCGDLPLGQSSTSRSLYLPHKSSRLSLPKWSWVRRSLSRRKRNRASLTEQMLKDESDKDLEATNSCFNQNDENCDDDEDDVFSHPEPSKVESAQGITTRRNSLCADVNGSLINTAIQDLLHLFFGKAQKCTPRYSEIRNLDENYILSKGQSAISPCEKCVEAKRILSPVATANGKFKNNNESVDGLEDMEYTNTEFDIKAEEAESLLTKTIKNVVDEKVDTVRESVNADEDSSESVNCGLGHDYLDTSLASLHDSLSNSLFD</sequence>
<gene>
    <name evidence="4 5 6 7 8 9 10" type="primary">LOC101845270</name>
</gene>
<name>A0ABM0K3J6_APLCA</name>
<evidence type="ECO:0000313" key="3">
    <source>
        <dbReference type="Proteomes" id="UP000694888"/>
    </source>
</evidence>
<feature type="region of interest" description="Disordered" evidence="1">
    <location>
        <begin position="173"/>
        <end position="210"/>
    </location>
</feature>
<dbReference type="RefSeq" id="XP_005107936.1">
    <property type="nucleotide sequence ID" value="XM_005107879.3"/>
</dbReference>
<feature type="region of interest" description="Disordered" evidence="1">
    <location>
        <begin position="1"/>
        <end position="23"/>
    </location>
</feature>